<organism evidence="3 4">
    <name type="scientific">Rhizoctonia solani</name>
    <dbReference type="NCBI Taxonomy" id="456999"/>
    <lineage>
        <taxon>Eukaryota</taxon>
        <taxon>Fungi</taxon>
        <taxon>Dikarya</taxon>
        <taxon>Basidiomycota</taxon>
        <taxon>Agaricomycotina</taxon>
        <taxon>Agaricomycetes</taxon>
        <taxon>Cantharellales</taxon>
        <taxon>Ceratobasidiaceae</taxon>
        <taxon>Rhizoctonia</taxon>
    </lineage>
</organism>
<comment type="caution">
    <text evidence="3">The sequence shown here is derived from an EMBL/GenBank/DDBJ whole genome shotgun (WGS) entry which is preliminary data.</text>
</comment>
<feature type="compositionally biased region" description="Low complexity" evidence="1">
    <location>
        <begin position="18"/>
        <end position="32"/>
    </location>
</feature>
<feature type="region of interest" description="Disordered" evidence="1">
    <location>
        <begin position="279"/>
        <end position="352"/>
    </location>
</feature>
<evidence type="ECO:0000256" key="1">
    <source>
        <dbReference type="SAM" id="MobiDB-lite"/>
    </source>
</evidence>
<dbReference type="InterPro" id="IPR003615">
    <property type="entry name" value="HNH_nuc"/>
</dbReference>
<sequence length="406" mass="45641">MADSIGLTGLQISDDNRVTNSSNSPSRPTTPRSTRETSVHITPEQNLPRPPPSISDNSKKKLTRISPLGRRCVLTGSALALECAHVVPRATQGQKLRQLEFAWGLKPRSFNLDTSRNLIWLESTSHSLFDRGPHWGLLPSKQLLDEIFMHTSLNFTYPTQRLFTEAYPHQNRDYTFVQLQAREQSIALYGASGSISSEIHSPFRNFPLIHSHIHPYFVICNVAEKDLRLRPEAPSDNDGTYGYLEYDPELLARIRLCRTIYQMWIDRSLPRSWNLLTVPNSTAAGSTRSTRSTRSNRESGSQPPAQDPGSTRDRKRPRKDEDCPTGSNRHAEGACEVSRSAPSSSPLTPHESRLIGNEFGYQTSWSGNREISDWSKVQSWLDRIEVSTHPGDDLTLHTVQGATELS</sequence>
<feature type="domain" description="HNH nuclease" evidence="2">
    <location>
        <begin position="72"/>
        <end position="132"/>
    </location>
</feature>
<proteinExistence type="predicted"/>
<dbReference type="EMBL" id="CAJMWS010000770">
    <property type="protein sequence ID" value="CAE6462390.1"/>
    <property type="molecule type" value="Genomic_DNA"/>
</dbReference>
<dbReference type="Pfam" id="PF13391">
    <property type="entry name" value="HNH_2"/>
    <property type="match status" value="1"/>
</dbReference>
<dbReference type="Proteomes" id="UP000663846">
    <property type="component" value="Unassembled WGS sequence"/>
</dbReference>
<name>A0A8H3GRF6_9AGAM</name>
<evidence type="ECO:0000313" key="3">
    <source>
        <dbReference type="EMBL" id="CAE6462390.1"/>
    </source>
</evidence>
<accession>A0A8H3GRF6</accession>
<protein>
    <recommendedName>
        <fullName evidence="2">HNH nuclease domain-containing protein</fullName>
    </recommendedName>
</protein>
<feature type="compositionally biased region" description="Low complexity" evidence="1">
    <location>
        <begin position="280"/>
        <end position="301"/>
    </location>
</feature>
<evidence type="ECO:0000313" key="4">
    <source>
        <dbReference type="Proteomes" id="UP000663846"/>
    </source>
</evidence>
<dbReference type="AlphaFoldDB" id="A0A8H3GRF6"/>
<evidence type="ECO:0000259" key="2">
    <source>
        <dbReference type="Pfam" id="PF13391"/>
    </source>
</evidence>
<reference evidence="3" key="1">
    <citation type="submission" date="2021-01" db="EMBL/GenBank/DDBJ databases">
        <authorList>
            <person name="Kaushik A."/>
        </authorList>
    </citation>
    <scope>NUCLEOTIDE SEQUENCE</scope>
    <source>
        <strain evidence="3">AG1-1C</strain>
    </source>
</reference>
<gene>
    <name evidence="3" type="ORF">RDB_LOCUS161768</name>
</gene>
<feature type="region of interest" description="Disordered" evidence="1">
    <location>
        <begin position="1"/>
        <end position="60"/>
    </location>
</feature>